<dbReference type="InterPro" id="IPR036661">
    <property type="entry name" value="Luciferase-like_sf"/>
</dbReference>
<gene>
    <name evidence="3" type="ORF">GCM10023318_60660</name>
</gene>
<comment type="caution">
    <text evidence="3">The sequence shown here is derived from an EMBL/GenBank/DDBJ whole genome shotgun (WGS) entry which is preliminary data.</text>
</comment>
<dbReference type="Pfam" id="PF00296">
    <property type="entry name" value="Bac_luciferase"/>
    <property type="match status" value="1"/>
</dbReference>
<evidence type="ECO:0000313" key="4">
    <source>
        <dbReference type="Proteomes" id="UP001500603"/>
    </source>
</evidence>
<sequence>MDRRFRFGILGGPSHSAAEWRQYARRVEDLGYSTLSVPDALGFPAPLPTLAVAATATTALRVGTFVLASTVREPRMAAWEANSLTTLTDNRFEFGIGTGNPRMNQAAVDEIGLPSTTFTQRLDRVRQTITHLRELGAETPVLIAAGGPKSRALAGAVADIVTLPHGPFATREEIDHMVAATAEAAGSRADQIEYNMNILVHGDAIPPWVVPLVGDDLDALIKADSLLMLRGTPREIADELQRRRDRFGSSYITVNGYHLETFAPVVELLRDK</sequence>
<protein>
    <submittedName>
        <fullName evidence="3">LLM class flavin-dependent oxidoreductase</fullName>
    </submittedName>
</protein>
<dbReference type="PANTHER" id="PTHR43244:SF1">
    <property type="entry name" value="5,10-METHYLENETETRAHYDROMETHANOPTERIN REDUCTASE"/>
    <property type="match status" value="1"/>
</dbReference>
<dbReference type="SUPFAM" id="SSF51679">
    <property type="entry name" value="Bacterial luciferase-like"/>
    <property type="match status" value="1"/>
</dbReference>
<dbReference type="Proteomes" id="UP001500603">
    <property type="component" value="Unassembled WGS sequence"/>
</dbReference>
<keyword evidence="4" id="KW-1185">Reference proteome</keyword>
<reference evidence="4" key="1">
    <citation type="journal article" date="2019" name="Int. J. Syst. Evol. Microbiol.">
        <title>The Global Catalogue of Microorganisms (GCM) 10K type strain sequencing project: providing services to taxonomists for standard genome sequencing and annotation.</title>
        <authorList>
            <consortium name="The Broad Institute Genomics Platform"/>
            <consortium name="The Broad Institute Genome Sequencing Center for Infectious Disease"/>
            <person name="Wu L."/>
            <person name="Ma J."/>
        </authorList>
    </citation>
    <scope>NUCLEOTIDE SEQUENCE [LARGE SCALE GENOMIC DNA]</scope>
    <source>
        <strain evidence="4">JCM 18298</strain>
    </source>
</reference>
<evidence type="ECO:0000313" key="3">
    <source>
        <dbReference type="EMBL" id="GAA5069398.1"/>
    </source>
</evidence>
<evidence type="ECO:0000256" key="1">
    <source>
        <dbReference type="ARBA" id="ARBA00023002"/>
    </source>
</evidence>
<dbReference type="EMBL" id="BAABJM010000010">
    <property type="protein sequence ID" value="GAA5069398.1"/>
    <property type="molecule type" value="Genomic_DNA"/>
</dbReference>
<dbReference type="InterPro" id="IPR011251">
    <property type="entry name" value="Luciferase-like_dom"/>
</dbReference>
<organism evidence="3 4">
    <name type="scientific">Nocardia callitridis</name>
    <dbReference type="NCBI Taxonomy" id="648753"/>
    <lineage>
        <taxon>Bacteria</taxon>
        <taxon>Bacillati</taxon>
        <taxon>Actinomycetota</taxon>
        <taxon>Actinomycetes</taxon>
        <taxon>Mycobacteriales</taxon>
        <taxon>Nocardiaceae</taxon>
        <taxon>Nocardia</taxon>
    </lineage>
</organism>
<proteinExistence type="predicted"/>
<keyword evidence="1" id="KW-0560">Oxidoreductase</keyword>
<name>A0ABP9L6L0_9NOCA</name>
<feature type="domain" description="Luciferase-like" evidence="2">
    <location>
        <begin position="14"/>
        <end position="135"/>
    </location>
</feature>
<dbReference type="Gene3D" id="3.20.20.30">
    <property type="entry name" value="Luciferase-like domain"/>
    <property type="match status" value="2"/>
</dbReference>
<accession>A0ABP9L6L0</accession>
<dbReference type="PANTHER" id="PTHR43244">
    <property type="match status" value="1"/>
</dbReference>
<dbReference type="InterPro" id="IPR050564">
    <property type="entry name" value="F420-G6PD/mer"/>
</dbReference>
<evidence type="ECO:0000259" key="2">
    <source>
        <dbReference type="Pfam" id="PF00296"/>
    </source>
</evidence>